<comment type="similarity">
    <text evidence="1">Belongs to the membrane fusion protein (MFP) (TC 8.A.1) family.</text>
</comment>
<dbReference type="HOGENOM" id="CLU_097838_0_0_7"/>
<feature type="coiled-coil region" evidence="2">
    <location>
        <begin position="70"/>
        <end position="126"/>
    </location>
</feature>
<sequence length="246" mass="27737">MKKILFLLLVFNCAFGEEIYASFNVEASKQSKLALESIGLVQKIPVEIGQKVSKGELLLALDQESEKIALQNAQNSYQLALVEYENTKSRMQKIKAVENVIDKQSYEDMKAKFDAANLNLNKAKINIAYYNNIMAKKELRAPYDAIIANKFIQVGEGVGGVAQPLIEIFSYPQSKLILSFDEKYKDKVRLGDDFFYKIDQNGTELKGKISLIYPSIEVKTRKIYAEVQTTNLTPGLFGEGRIITKD</sequence>
<evidence type="ECO:0000313" key="5">
    <source>
        <dbReference type="Proteomes" id="UP000000646"/>
    </source>
</evidence>
<name>A0A0H3P9D1_CAMJJ</name>
<gene>
    <name evidence="4" type="ordered locus">CJJ81176_1051</name>
</gene>
<dbReference type="KEGG" id="cjj:CJJ81176_1051"/>
<keyword evidence="2" id="KW-0175">Coiled coil</keyword>
<accession>A0A0H3P9D1</accession>
<dbReference type="Gene3D" id="2.40.30.170">
    <property type="match status" value="1"/>
</dbReference>
<evidence type="ECO:0000256" key="2">
    <source>
        <dbReference type="SAM" id="Coils"/>
    </source>
</evidence>
<protein>
    <recommendedName>
        <fullName evidence="3">CzcB-like barrel-sandwich hybrid domain-containing protein</fullName>
    </recommendedName>
</protein>
<dbReference type="Gene3D" id="2.40.50.100">
    <property type="match status" value="1"/>
</dbReference>
<reference evidence="5" key="1">
    <citation type="submission" date="2006-12" db="EMBL/GenBank/DDBJ databases">
        <authorList>
            <person name="Fouts D.E."/>
            <person name="Nelson K.E."/>
            <person name="Sebastian Y."/>
        </authorList>
    </citation>
    <scope>NUCLEOTIDE SEQUENCE [LARGE SCALE GENOMIC DNA]</scope>
    <source>
        <strain evidence="5">81-176</strain>
    </source>
</reference>
<dbReference type="Proteomes" id="UP000000646">
    <property type="component" value="Chromosome"/>
</dbReference>
<feature type="domain" description="CzcB-like barrel-sandwich hybrid" evidence="3">
    <location>
        <begin position="39"/>
        <end position="159"/>
    </location>
</feature>
<dbReference type="GO" id="GO:0015562">
    <property type="term" value="F:efflux transmembrane transporter activity"/>
    <property type="evidence" value="ECO:0007669"/>
    <property type="project" value="TreeGrafter"/>
</dbReference>
<organism evidence="4 5">
    <name type="scientific">Campylobacter jejuni subsp. jejuni serotype O:23/36 (strain 81-176)</name>
    <dbReference type="NCBI Taxonomy" id="354242"/>
    <lineage>
        <taxon>Bacteria</taxon>
        <taxon>Pseudomonadati</taxon>
        <taxon>Campylobacterota</taxon>
        <taxon>Epsilonproteobacteria</taxon>
        <taxon>Campylobacterales</taxon>
        <taxon>Campylobacteraceae</taxon>
        <taxon>Campylobacter</taxon>
    </lineage>
</organism>
<dbReference type="Gene3D" id="1.10.287.470">
    <property type="entry name" value="Helix hairpin bin"/>
    <property type="match status" value="1"/>
</dbReference>
<dbReference type="eggNOG" id="COG0845">
    <property type="taxonomic scope" value="Bacteria"/>
</dbReference>
<evidence type="ECO:0000256" key="1">
    <source>
        <dbReference type="ARBA" id="ARBA00009477"/>
    </source>
</evidence>
<dbReference type="InterPro" id="IPR058647">
    <property type="entry name" value="BSH_CzcB-like"/>
</dbReference>
<dbReference type="SUPFAM" id="SSF111369">
    <property type="entry name" value="HlyD-like secretion proteins"/>
    <property type="match status" value="1"/>
</dbReference>
<dbReference type="GO" id="GO:1990281">
    <property type="term" value="C:efflux pump complex"/>
    <property type="evidence" value="ECO:0007669"/>
    <property type="project" value="TreeGrafter"/>
</dbReference>
<dbReference type="NCBIfam" id="TIGR01730">
    <property type="entry name" value="RND_mfp"/>
    <property type="match status" value="1"/>
</dbReference>
<dbReference type="AlphaFoldDB" id="A0A0H3P9D1"/>
<evidence type="ECO:0000313" key="4">
    <source>
        <dbReference type="EMBL" id="EAQ72159.1"/>
    </source>
</evidence>
<dbReference type="PANTHER" id="PTHR30469">
    <property type="entry name" value="MULTIDRUG RESISTANCE PROTEIN MDTA"/>
    <property type="match status" value="1"/>
</dbReference>
<dbReference type="InterPro" id="IPR006143">
    <property type="entry name" value="RND_pump_MFP"/>
</dbReference>
<dbReference type="EMBL" id="CP000538">
    <property type="protein sequence ID" value="EAQ72159.1"/>
    <property type="molecule type" value="Genomic_DNA"/>
</dbReference>
<dbReference type="Pfam" id="PF25973">
    <property type="entry name" value="BSH_CzcB"/>
    <property type="match status" value="1"/>
</dbReference>
<evidence type="ECO:0000259" key="3">
    <source>
        <dbReference type="Pfam" id="PF25973"/>
    </source>
</evidence>
<dbReference type="RefSeq" id="WP_002855808.1">
    <property type="nucleotide sequence ID" value="NC_008787.1"/>
</dbReference>
<proteinExistence type="inferred from homology"/>